<evidence type="ECO:0000256" key="4">
    <source>
        <dbReference type="ARBA" id="ARBA00023136"/>
    </source>
</evidence>
<keyword evidence="3 5" id="KW-1133">Transmembrane helix</keyword>
<dbReference type="RefSeq" id="WP_131906062.1">
    <property type="nucleotide sequence ID" value="NZ_BAAAFU010000004.1"/>
</dbReference>
<name>A0A4R1F0R5_9GAMM</name>
<feature type="transmembrane region" description="Helical" evidence="5">
    <location>
        <begin position="119"/>
        <end position="140"/>
    </location>
</feature>
<evidence type="ECO:0000256" key="1">
    <source>
        <dbReference type="ARBA" id="ARBA00004370"/>
    </source>
</evidence>
<keyword evidence="2 5" id="KW-0812">Transmembrane</keyword>
<dbReference type="Gene3D" id="1.20.120.550">
    <property type="entry name" value="Membrane associated eicosanoid/glutathione metabolism-like domain"/>
    <property type="match status" value="1"/>
</dbReference>
<feature type="transmembrane region" description="Helical" evidence="5">
    <location>
        <begin position="7"/>
        <end position="26"/>
    </location>
</feature>
<comment type="subcellular location">
    <subcellularLocation>
        <location evidence="1">Membrane</location>
    </subcellularLocation>
</comment>
<dbReference type="Pfam" id="PF01124">
    <property type="entry name" value="MAPEG"/>
    <property type="match status" value="1"/>
</dbReference>
<gene>
    <name evidence="6" type="ORF">EV695_2332</name>
</gene>
<dbReference type="GO" id="GO:0016020">
    <property type="term" value="C:membrane"/>
    <property type="evidence" value="ECO:0007669"/>
    <property type="project" value="UniProtKB-SubCell"/>
</dbReference>
<protein>
    <recommendedName>
        <fullName evidence="8">MAPEG family protein</fullName>
    </recommendedName>
</protein>
<feature type="transmembrane region" description="Helical" evidence="5">
    <location>
        <begin position="71"/>
        <end position="98"/>
    </location>
</feature>
<dbReference type="AlphaFoldDB" id="A0A4R1F0R5"/>
<evidence type="ECO:0000256" key="3">
    <source>
        <dbReference type="ARBA" id="ARBA00022989"/>
    </source>
</evidence>
<keyword evidence="4 5" id="KW-0472">Membrane</keyword>
<sequence>MTQQAAMLLPMIVMIFLTFGVMLWMLKLRYKAVLKDGLDPRYFRLYNHVELPEYLLKVTQHFHNLLEIPPLYYTAMILLVALNTSDTFYVLLSWAFLLSRLAHSYIHTTSNKLKWRKNVFIISMLILMILWVRVAITVLYL</sequence>
<dbReference type="InterPro" id="IPR001129">
    <property type="entry name" value="Membr-assoc_MAPEG"/>
</dbReference>
<evidence type="ECO:0008006" key="8">
    <source>
        <dbReference type="Google" id="ProtNLM"/>
    </source>
</evidence>
<comment type="caution">
    <text evidence="6">The sequence shown here is derived from an EMBL/GenBank/DDBJ whole genome shotgun (WGS) entry which is preliminary data.</text>
</comment>
<proteinExistence type="predicted"/>
<reference evidence="6 7" key="1">
    <citation type="submission" date="2019-03" db="EMBL/GenBank/DDBJ databases">
        <title>Genomic Encyclopedia of Type Strains, Phase IV (KMG-IV): sequencing the most valuable type-strain genomes for metagenomic binning, comparative biology and taxonomic classification.</title>
        <authorList>
            <person name="Goeker M."/>
        </authorList>
    </citation>
    <scope>NUCLEOTIDE SEQUENCE [LARGE SCALE GENOMIC DNA]</scope>
    <source>
        <strain evidence="6 7">DSM 24830</strain>
    </source>
</reference>
<dbReference type="InterPro" id="IPR023352">
    <property type="entry name" value="MAPEG-like_dom_sf"/>
</dbReference>
<evidence type="ECO:0000256" key="2">
    <source>
        <dbReference type="ARBA" id="ARBA00022692"/>
    </source>
</evidence>
<accession>A0A4R1F0R5</accession>
<organism evidence="6 7">
    <name type="scientific">Cocleimonas flava</name>
    <dbReference type="NCBI Taxonomy" id="634765"/>
    <lineage>
        <taxon>Bacteria</taxon>
        <taxon>Pseudomonadati</taxon>
        <taxon>Pseudomonadota</taxon>
        <taxon>Gammaproteobacteria</taxon>
        <taxon>Thiotrichales</taxon>
        <taxon>Thiotrichaceae</taxon>
        <taxon>Cocleimonas</taxon>
    </lineage>
</organism>
<dbReference type="SUPFAM" id="SSF161084">
    <property type="entry name" value="MAPEG domain-like"/>
    <property type="match status" value="1"/>
</dbReference>
<evidence type="ECO:0000313" key="6">
    <source>
        <dbReference type="EMBL" id="TCJ87817.1"/>
    </source>
</evidence>
<keyword evidence="7" id="KW-1185">Reference proteome</keyword>
<dbReference type="EMBL" id="SMFQ01000003">
    <property type="protein sequence ID" value="TCJ87817.1"/>
    <property type="molecule type" value="Genomic_DNA"/>
</dbReference>
<evidence type="ECO:0000313" key="7">
    <source>
        <dbReference type="Proteomes" id="UP000294887"/>
    </source>
</evidence>
<dbReference type="Proteomes" id="UP000294887">
    <property type="component" value="Unassembled WGS sequence"/>
</dbReference>
<evidence type="ECO:0000256" key="5">
    <source>
        <dbReference type="SAM" id="Phobius"/>
    </source>
</evidence>
<dbReference type="OrthoDB" id="5573101at2"/>